<feature type="transmembrane region" description="Helical" evidence="1">
    <location>
        <begin position="37"/>
        <end position="60"/>
    </location>
</feature>
<dbReference type="Proteomes" id="UP000636479">
    <property type="component" value="Unassembled WGS sequence"/>
</dbReference>
<organism evidence="2 3">
    <name type="scientific">Mycena indigotica</name>
    <dbReference type="NCBI Taxonomy" id="2126181"/>
    <lineage>
        <taxon>Eukaryota</taxon>
        <taxon>Fungi</taxon>
        <taxon>Dikarya</taxon>
        <taxon>Basidiomycota</taxon>
        <taxon>Agaricomycotina</taxon>
        <taxon>Agaricomycetes</taxon>
        <taxon>Agaricomycetidae</taxon>
        <taxon>Agaricales</taxon>
        <taxon>Marasmiineae</taxon>
        <taxon>Mycenaceae</taxon>
        <taxon>Mycena</taxon>
    </lineage>
</organism>
<dbReference type="OrthoDB" id="2834113at2759"/>
<reference evidence="2" key="1">
    <citation type="submission" date="2020-05" db="EMBL/GenBank/DDBJ databases">
        <title>Mycena genomes resolve the evolution of fungal bioluminescence.</title>
        <authorList>
            <person name="Tsai I.J."/>
        </authorList>
    </citation>
    <scope>NUCLEOTIDE SEQUENCE</scope>
    <source>
        <strain evidence="2">171206Taipei</strain>
    </source>
</reference>
<gene>
    <name evidence="2" type="ORF">MIND_00023100</name>
</gene>
<evidence type="ECO:0000313" key="3">
    <source>
        <dbReference type="Proteomes" id="UP000636479"/>
    </source>
</evidence>
<dbReference type="AlphaFoldDB" id="A0A8H6WDW0"/>
<comment type="caution">
    <text evidence="2">The sequence shown here is derived from an EMBL/GenBank/DDBJ whole genome shotgun (WGS) entry which is preliminary data.</text>
</comment>
<protein>
    <submittedName>
        <fullName evidence="2">Uncharacterized protein</fullName>
    </submittedName>
</protein>
<keyword evidence="3" id="KW-1185">Reference proteome</keyword>
<keyword evidence="1" id="KW-1133">Transmembrane helix</keyword>
<name>A0A8H6WDW0_9AGAR</name>
<keyword evidence="1" id="KW-0812">Transmembrane</keyword>
<proteinExistence type="predicted"/>
<keyword evidence="1" id="KW-0472">Membrane</keyword>
<sequence>MSVFLGYARNLFQRGPGTSAKLKSVSTPLFYRTPSGVALLAPAYIALDVFIIINTVNVTWRNWRDPPKPSDEGQLPPLRSTESRLAVCAMEIMVGGFVAAALLIRRAQTAKLFALLPPQASKLKNNQRVFLQSAGNWRDNGKIYPLSACTLTRVRKDALLLQVQGLYGGWQFDMEKSLVLGRAAPSVEDACRDIAIQWREAGGKGTILTE</sequence>
<dbReference type="EMBL" id="JACAZF010000001">
    <property type="protein sequence ID" value="KAF7315089.1"/>
    <property type="molecule type" value="Genomic_DNA"/>
</dbReference>
<evidence type="ECO:0000256" key="1">
    <source>
        <dbReference type="SAM" id="Phobius"/>
    </source>
</evidence>
<accession>A0A8H6WDW0</accession>
<evidence type="ECO:0000313" key="2">
    <source>
        <dbReference type="EMBL" id="KAF7315089.1"/>
    </source>
</evidence>
<dbReference type="RefSeq" id="XP_037225112.1">
    <property type="nucleotide sequence ID" value="XM_037357202.1"/>
</dbReference>
<dbReference type="GeneID" id="59339718"/>
<feature type="transmembrane region" description="Helical" evidence="1">
    <location>
        <begin position="84"/>
        <end position="104"/>
    </location>
</feature>